<dbReference type="Gene3D" id="3.30.530.20">
    <property type="match status" value="1"/>
</dbReference>
<proteinExistence type="inferred from homology"/>
<dbReference type="Proteomes" id="UP000662783">
    <property type="component" value="Chromosome"/>
</dbReference>
<name>A0A974WH46_9BACT</name>
<sequence length="142" mass="16286">MKSIVKKITLEVPVKVIWDKWTTEGGIKSFFAKKCKVQLEIGGAFEMYFLLGNQQGLQGSEGCKILSYLPEKMLSFSWNAPPEYPTVRGIHTWVVLLFKESGAHTELTLTHLGWGTGEEWDKVYAYFENAWDFVFNKLKESI</sequence>
<gene>
    <name evidence="3" type="ORF">JR347_04000</name>
</gene>
<protein>
    <submittedName>
        <fullName evidence="3">SRPBCC domain-containing protein</fullName>
    </submittedName>
</protein>
<reference evidence="3" key="1">
    <citation type="submission" date="2021-02" db="EMBL/GenBank/DDBJ databases">
        <title>Fulvivirga sp. S481 isolated from sea water.</title>
        <authorList>
            <person name="Bae S.S."/>
            <person name="Baek K."/>
        </authorList>
    </citation>
    <scope>NUCLEOTIDE SEQUENCE</scope>
    <source>
        <strain evidence="3">S481</strain>
    </source>
</reference>
<evidence type="ECO:0000259" key="2">
    <source>
        <dbReference type="Pfam" id="PF08327"/>
    </source>
</evidence>
<dbReference type="KEGG" id="fuv:JR347_04000"/>
<dbReference type="EMBL" id="CP070608">
    <property type="protein sequence ID" value="QSE98251.1"/>
    <property type="molecule type" value="Genomic_DNA"/>
</dbReference>
<organism evidence="3 4">
    <name type="scientific">Fulvivirga lutea</name>
    <dbReference type="NCBI Taxonomy" id="2810512"/>
    <lineage>
        <taxon>Bacteria</taxon>
        <taxon>Pseudomonadati</taxon>
        <taxon>Bacteroidota</taxon>
        <taxon>Cytophagia</taxon>
        <taxon>Cytophagales</taxon>
        <taxon>Fulvivirgaceae</taxon>
        <taxon>Fulvivirga</taxon>
    </lineage>
</organism>
<comment type="similarity">
    <text evidence="1">Belongs to the AHA1 family.</text>
</comment>
<dbReference type="Pfam" id="PF08327">
    <property type="entry name" value="AHSA1"/>
    <property type="match status" value="1"/>
</dbReference>
<accession>A0A974WH46</accession>
<keyword evidence="4" id="KW-1185">Reference proteome</keyword>
<evidence type="ECO:0000313" key="4">
    <source>
        <dbReference type="Proteomes" id="UP000662783"/>
    </source>
</evidence>
<dbReference type="InterPro" id="IPR023393">
    <property type="entry name" value="START-like_dom_sf"/>
</dbReference>
<feature type="domain" description="Activator of Hsp90 ATPase homologue 1/2-like C-terminal" evidence="2">
    <location>
        <begin position="12"/>
        <end position="140"/>
    </location>
</feature>
<dbReference type="AlphaFoldDB" id="A0A974WH46"/>
<dbReference type="SUPFAM" id="SSF55961">
    <property type="entry name" value="Bet v1-like"/>
    <property type="match status" value="1"/>
</dbReference>
<evidence type="ECO:0000313" key="3">
    <source>
        <dbReference type="EMBL" id="QSE98251.1"/>
    </source>
</evidence>
<dbReference type="InterPro" id="IPR013538">
    <property type="entry name" value="ASHA1/2-like_C"/>
</dbReference>
<evidence type="ECO:0000256" key="1">
    <source>
        <dbReference type="ARBA" id="ARBA00006817"/>
    </source>
</evidence>
<dbReference type="CDD" id="cd07814">
    <property type="entry name" value="SRPBCC_CalC_Aha1-like"/>
    <property type="match status" value="1"/>
</dbReference>
<dbReference type="RefSeq" id="WP_205722766.1">
    <property type="nucleotide sequence ID" value="NZ_CP070608.1"/>
</dbReference>